<dbReference type="InterPro" id="IPR006680">
    <property type="entry name" value="Amidohydro-rel"/>
</dbReference>
<feature type="domain" description="Amidohydrolase-related" evidence="1">
    <location>
        <begin position="286"/>
        <end position="384"/>
    </location>
</feature>
<sequence length="385" mass="42167">MLAVKGGKILTVTRGTIDEGTVLIENGKFIEVGQDVPFPPGTQVVDARGKWVVPGFIDCHCHVGIVPEGFDWEYSDVNETTNAVTGHVRAIDGIDFHDKGFQDALDGGVTAMIIHPGSANVICGTDIAVKAAGESIASRVLRDPAGMKMAWTAGGRRGPRPSKDVPYPSTRMGVAGILRQYLVLTQEYLKKLESGEQEPEKDPAKRFTFEILAKILKKEMPARIHSMTPADLYPLFRLQDEFGFDFTVDHGDEAYLVASELSRRKVPVNYGPFVGDRWIPMFPNSRPDAAKIMDDAGVLVSFQTDHPVLSIRDLRLQAAICVKYGLSPERAIRMLTINPATIMGLASRLGSIEPGKDADFSIFSGDPLMVQSRVEAVFIDGKRVR</sequence>
<dbReference type="Pfam" id="PF07969">
    <property type="entry name" value="Amidohydro_3"/>
    <property type="match status" value="1"/>
</dbReference>
<dbReference type="Pfam" id="PF01979">
    <property type="entry name" value="Amidohydro_1"/>
    <property type="match status" value="1"/>
</dbReference>
<dbReference type="InterPro" id="IPR032466">
    <property type="entry name" value="Metal_Hydrolase"/>
</dbReference>
<evidence type="ECO:0000259" key="2">
    <source>
        <dbReference type="Pfam" id="PF07969"/>
    </source>
</evidence>
<dbReference type="PANTHER" id="PTHR43135">
    <property type="entry name" value="ALPHA-D-RIBOSE 1-METHYLPHOSPHONATE 5-TRIPHOSPHATE DIPHOSPHATASE"/>
    <property type="match status" value="1"/>
</dbReference>
<evidence type="ECO:0000313" key="3">
    <source>
        <dbReference type="EMBL" id="QUL98271.1"/>
    </source>
</evidence>
<reference evidence="3" key="1">
    <citation type="submission" date="2020-10" db="EMBL/GenBank/DDBJ databases">
        <authorList>
            <person name="Kadnikov V."/>
            <person name="Beletsky A.V."/>
            <person name="Mardanov A.V."/>
            <person name="Karnachuk O.V."/>
            <person name="Ravin N.V."/>
        </authorList>
    </citation>
    <scope>NUCLEOTIDE SEQUENCE</scope>
    <source>
        <strain evidence="3">Bu02</strain>
    </source>
</reference>
<dbReference type="InterPro" id="IPR051781">
    <property type="entry name" value="Metallo-dep_Hydrolase"/>
</dbReference>
<dbReference type="CDD" id="cd01309">
    <property type="entry name" value="Met_dep_hydrolase_C"/>
    <property type="match status" value="1"/>
</dbReference>
<dbReference type="SUPFAM" id="SSF51556">
    <property type="entry name" value="Metallo-dependent hydrolases"/>
    <property type="match status" value="1"/>
</dbReference>
<dbReference type="Gene3D" id="3.20.20.140">
    <property type="entry name" value="Metal-dependent hydrolases"/>
    <property type="match status" value="1"/>
</dbReference>
<name>A0AAT9LB28_9FIRM</name>
<dbReference type="InterPro" id="IPR013108">
    <property type="entry name" value="Amidohydro_3"/>
</dbReference>
<accession>A0AAT9LB28</accession>
<dbReference type="EMBL" id="CP062796">
    <property type="protein sequence ID" value="QUL98271.1"/>
    <property type="molecule type" value="Genomic_DNA"/>
</dbReference>
<protein>
    <submittedName>
        <fullName evidence="3">Amidohydrolase</fullName>
    </submittedName>
</protein>
<gene>
    <name evidence="3" type="ORF">IMF26_09605</name>
</gene>
<dbReference type="SUPFAM" id="SSF51338">
    <property type="entry name" value="Composite domain of metallo-dependent hydrolases"/>
    <property type="match status" value="1"/>
</dbReference>
<reference evidence="3" key="2">
    <citation type="journal article" date="2023" name="Biology">
        <title>Prokaryotic Life Associated with Coal-Fire Gas Vents Revealed by Metagenomics.</title>
        <authorList>
            <person name="Kadnikov V.V."/>
            <person name="Mardanov A.V."/>
            <person name="Beletsky A.V."/>
            <person name="Karnachuk O.V."/>
            <person name="Ravin N.V."/>
        </authorList>
    </citation>
    <scope>NUCLEOTIDE SEQUENCE</scope>
    <source>
        <strain evidence="3">Bu02</strain>
    </source>
</reference>
<dbReference type="InterPro" id="IPR011059">
    <property type="entry name" value="Metal-dep_hydrolase_composite"/>
</dbReference>
<proteinExistence type="predicted"/>
<feature type="domain" description="Amidohydrolase 3" evidence="2">
    <location>
        <begin position="43"/>
        <end position="107"/>
    </location>
</feature>
<evidence type="ECO:0000259" key="1">
    <source>
        <dbReference type="Pfam" id="PF01979"/>
    </source>
</evidence>
<dbReference type="AlphaFoldDB" id="A0AAT9LB28"/>
<dbReference type="GO" id="GO:0016810">
    <property type="term" value="F:hydrolase activity, acting on carbon-nitrogen (but not peptide) bonds"/>
    <property type="evidence" value="ECO:0007669"/>
    <property type="project" value="InterPro"/>
</dbReference>
<organism evidence="3">
    <name type="scientific">Candidatus Fermentithermobacillus carboniphilus</name>
    <dbReference type="NCBI Taxonomy" id="3085328"/>
    <lineage>
        <taxon>Bacteria</taxon>
        <taxon>Bacillati</taxon>
        <taxon>Bacillota</taxon>
        <taxon>Candidatus Fermentithermobacillia</taxon>
        <taxon>Candidatus Fermentithermobacillales</taxon>
        <taxon>Candidatus Fermentithermobacillaceae</taxon>
        <taxon>Candidatus Fermentithermobacillus</taxon>
    </lineage>
</organism>
<dbReference type="KEGG" id="fcz:IMF26_09605"/>
<dbReference type="PANTHER" id="PTHR43135:SF3">
    <property type="entry name" value="ALPHA-D-RIBOSE 1-METHYLPHOSPHONATE 5-TRIPHOSPHATE DIPHOSPHATASE"/>
    <property type="match status" value="1"/>
</dbReference>